<accession>A0A0B6AQN9</accession>
<dbReference type="AlphaFoldDB" id="A0A0B6AQN9"/>
<dbReference type="HOGENOM" id="CLU_000604_1_2_9"/>
<dbReference type="SMART" id="SM00382">
    <property type="entry name" value="AAA"/>
    <property type="match status" value="1"/>
</dbReference>
<dbReference type="RefSeq" id="WP_034649416.1">
    <property type="nucleotide sequence ID" value="NZ_BCVB01000001.1"/>
</dbReference>
<proteinExistence type="predicted"/>
<sequence length="289" mass="32534">MNIEAQLLNKCYGSKHVLKDISLTLAKNKIYGLLGRNGAGKTTLMQIVAGHIPVTTGEVKVGNQSPFENRSVLQNICLINESGNFKKTLKVKDVLKIASLFYPYWSEEAAERLMEEFDLDCNMKVKALSKGMESALGIIVGLSSRTSITIFDEPYIGLDAAMRARFYELLLDEYEEYPRTFIISTHLIDEVSNLFEEVLIMQKGKLILQDTAENLQQRCVSVKGPKSQIEEYEKGKQVIHEQVFGGEKKIVLFNEDIYAEELVDSSFHIEAVHIQDIMIYLTANRGGVA</sequence>
<dbReference type="GO" id="GO:0005524">
    <property type="term" value="F:ATP binding"/>
    <property type="evidence" value="ECO:0007669"/>
    <property type="project" value="InterPro"/>
</dbReference>
<protein>
    <submittedName>
        <fullName evidence="1">ABC transporter family protein</fullName>
    </submittedName>
</protein>
<dbReference type="PROSITE" id="PS50893">
    <property type="entry name" value="ABC_TRANSPORTER_2"/>
    <property type="match status" value="1"/>
</dbReference>
<dbReference type="SUPFAM" id="SSF52540">
    <property type="entry name" value="P-loop containing nucleoside triphosphate hydrolases"/>
    <property type="match status" value="1"/>
</dbReference>
<dbReference type="KEGG" id="bmeg:BG04_919"/>
<dbReference type="PANTHER" id="PTHR43158:SF5">
    <property type="entry name" value="ABC TRANSPORTER, ATP-BINDING PROTEIN"/>
    <property type="match status" value="1"/>
</dbReference>
<evidence type="ECO:0000313" key="2">
    <source>
        <dbReference type="Proteomes" id="UP000031829"/>
    </source>
</evidence>
<reference evidence="1 2" key="1">
    <citation type="journal article" date="2015" name="Genome Announc.">
        <title>Complete genome sequences for 35 biothreat assay-relevant bacillus species.</title>
        <authorList>
            <person name="Johnson S.L."/>
            <person name="Daligault H.E."/>
            <person name="Davenport K.W."/>
            <person name="Jaissle J."/>
            <person name="Frey K.G."/>
            <person name="Ladner J.T."/>
            <person name="Broomall S.M."/>
            <person name="Bishop-Lilly K.A."/>
            <person name="Bruce D.C."/>
            <person name="Gibbons H.S."/>
            <person name="Coyne S.R."/>
            <person name="Lo C.C."/>
            <person name="Meincke L."/>
            <person name="Munk A.C."/>
            <person name="Koroleva G.I."/>
            <person name="Rosenzweig C.N."/>
            <person name="Palacios G.F."/>
            <person name="Redden C.L."/>
            <person name="Minogue T.D."/>
            <person name="Chain P.S."/>
        </authorList>
    </citation>
    <scope>NUCLEOTIDE SEQUENCE [LARGE SCALE GENOMIC DNA]</scope>
    <source>
        <strain evidence="2">ATCC 14581 / DSM 32 / JCM 2506 / NBRC 15308 / NCIMB 9376 / NCTC 10342 / NRRL B-14308 / VKM B-512</strain>
    </source>
</reference>
<dbReference type="GeneID" id="93644400"/>
<dbReference type="CDD" id="cd03230">
    <property type="entry name" value="ABC_DR_subfamily_A"/>
    <property type="match status" value="1"/>
</dbReference>
<dbReference type="InterPro" id="IPR003593">
    <property type="entry name" value="AAA+_ATPase"/>
</dbReference>
<dbReference type="Proteomes" id="UP000031829">
    <property type="component" value="Chromosome"/>
</dbReference>
<dbReference type="Pfam" id="PF00005">
    <property type="entry name" value="ABC_tran"/>
    <property type="match status" value="1"/>
</dbReference>
<organism evidence="1 2">
    <name type="scientific">Priestia megaterium (strain ATCC 14581 / DSM 32 / CCUG 1817 / JCM 2506 / NBRC 15308 / NCIMB 9376 / NCTC 10342 / NRRL B-14308 / VKM B-512 / Ford 19)</name>
    <name type="common">Bacillus megaterium</name>
    <dbReference type="NCBI Taxonomy" id="1348623"/>
    <lineage>
        <taxon>Bacteria</taxon>
        <taxon>Bacillati</taxon>
        <taxon>Bacillota</taxon>
        <taxon>Bacilli</taxon>
        <taxon>Bacillales</taxon>
        <taxon>Bacillaceae</taxon>
        <taxon>Priestia</taxon>
    </lineage>
</organism>
<dbReference type="Gene3D" id="3.40.50.300">
    <property type="entry name" value="P-loop containing nucleotide triphosphate hydrolases"/>
    <property type="match status" value="1"/>
</dbReference>
<evidence type="ECO:0000313" key="1">
    <source>
        <dbReference type="EMBL" id="AJI22928.1"/>
    </source>
</evidence>
<gene>
    <name evidence="1" type="ORF">BG04_919</name>
</gene>
<dbReference type="GO" id="GO:0016887">
    <property type="term" value="F:ATP hydrolysis activity"/>
    <property type="evidence" value="ECO:0007669"/>
    <property type="project" value="InterPro"/>
</dbReference>
<dbReference type="EMBL" id="CP009920">
    <property type="protein sequence ID" value="AJI22928.1"/>
    <property type="molecule type" value="Genomic_DNA"/>
</dbReference>
<dbReference type="PANTHER" id="PTHR43158">
    <property type="entry name" value="SKFA PEPTIDE EXPORT ATP-BINDING PROTEIN SKFE"/>
    <property type="match status" value="1"/>
</dbReference>
<dbReference type="InterPro" id="IPR003439">
    <property type="entry name" value="ABC_transporter-like_ATP-bd"/>
</dbReference>
<dbReference type="InterPro" id="IPR027417">
    <property type="entry name" value="P-loop_NTPase"/>
</dbReference>
<name>A0A0B6AQN9_PRIM2</name>